<keyword evidence="2" id="KW-1185">Reference proteome</keyword>
<gene>
    <name evidence="1" type="ORF">DFP72DRAFT_968735</name>
</gene>
<sequence>MSSGCAPGSGLRSTDPVRAIQSLETLVKRFQEEELGEGGEASGGNVTNDKVCYLINALKAKAEEPEILPLSSVDFDVLEERFHIILTETLVRRGNHGDRAKESKAQGGKTYMSSEGLYHHLDKLENLIPKSNEVGPRLWIDATFARVSAMLPTNQRMVLTIEQHIPPVDMPGDTVPITLSGAIDYAVFTMESRKHEWFLQASDFPYVKQQKAKGLFITKVKQALPEHVPQAVAKMYASARYLGKPIARGALTNGHEWIFMTLNINQDGIGGTYTMSPKIKIQASESYPFHVLSPEPDIIAGVLAYWIEHSYVDLDENDWFSVINENH</sequence>
<dbReference type="AlphaFoldDB" id="A0A8H6M3W9"/>
<accession>A0A8H6M3W9</accession>
<comment type="caution">
    <text evidence="1">The sequence shown here is derived from an EMBL/GenBank/DDBJ whole genome shotgun (WGS) entry which is preliminary data.</text>
</comment>
<reference evidence="1 2" key="1">
    <citation type="submission" date="2020-07" db="EMBL/GenBank/DDBJ databases">
        <title>Comparative genomics of pyrophilous fungi reveals a link between fire events and developmental genes.</title>
        <authorList>
            <consortium name="DOE Joint Genome Institute"/>
            <person name="Steindorff A.S."/>
            <person name="Carver A."/>
            <person name="Calhoun S."/>
            <person name="Stillman K."/>
            <person name="Liu H."/>
            <person name="Lipzen A."/>
            <person name="Pangilinan J."/>
            <person name="Labutti K."/>
            <person name="Bruns T.D."/>
            <person name="Grigoriev I.V."/>
        </authorList>
    </citation>
    <scope>NUCLEOTIDE SEQUENCE [LARGE SCALE GENOMIC DNA]</scope>
    <source>
        <strain evidence="1 2">CBS 144469</strain>
    </source>
</reference>
<protein>
    <submittedName>
        <fullName evidence="1">Uncharacterized protein</fullName>
    </submittedName>
</protein>
<dbReference type="OrthoDB" id="2720314at2759"/>
<proteinExistence type="predicted"/>
<dbReference type="Proteomes" id="UP000521943">
    <property type="component" value="Unassembled WGS sequence"/>
</dbReference>
<organism evidence="1 2">
    <name type="scientific">Ephemerocybe angulata</name>
    <dbReference type="NCBI Taxonomy" id="980116"/>
    <lineage>
        <taxon>Eukaryota</taxon>
        <taxon>Fungi</taxon>
        <taxon>Dikarya</taxon>
        <taxon>Basidiomycota</taxon>
        <taxon>Agaricomycotina</taxon>
        <taxon>Agaricomycetes</taxon>
        <taxon>Agaricomycetidae</taxon>
        <taxon>Agaricales</taxon>
        <taxon>Agaricineae</taxon>
        <taxon>Psathyrellaceae</taxon>
        <taxon>Ephemerocybe</taxon>
    </lineage>
</organism>
<name>A0A8H6M3W9_9AGAR</name>
<dbReference type="EMBL" id="JACGCI010000051">
    <property type="protein sequence ID" value="KAF6751296.1"/>
    <property type="molecule type" value="Genomic_DNA"/>
</dbReference>
<evidence type="ECO:0000313" key="2">
    <source>
        <dbReference type="Proteomes" id="UP000521943"/>
    </source>
</evidence>
<evidence type="ECO:0000313" key="1">
    <source>
        <dbReference type="EMBL" id="KAF6751296.1"/>
    </source>
</evidence>